<evidence type="ECO:0000256" key="2">
    <source>
        <dbReference type="ARBA" id="ARBA00004922"/>
    </source>
</evidence>
<protein>
    <recommendedName>
        <fullName evidence="12">Fucosyltransferase</fullName>
        <ecNumber evidence="12">2.4.1.-</ecNumber>
    </recommendedName>
</protein>
<evidence type="ECO:0000259" key="14">
    <source>
        <dbReference type="Pfam" id="PF01823"/>
    </source>
</evidence>
<keyword evidence="18" id="KW-1185">Reference proteome</keyword>
<keyword evidence="4 12" id="KW-0328">Glycosyltransferase</keyword>
<dbReference type="Proteomes" id="UP000683360">
    <property type="component" value="Unassembled WGS sequence"/>
</dbReference>
<dbReference type="Pfam" id="PF00852">
    <property type="entry name" value="Glyco_transf_10"/>
    <property type="match status" value="1"/>
</dbReference>
<dbReference type="GO" id="GO:0008417">
    <property type="term" value="F:fucosyltransferase activity"/>
    <property type="evidence" value="ECO:0007669"/>
    <property type="project" value="InterPro"/>
</dbReference>
<dbReference type="Pfam" id="PF17039">
    <property type="entry name" value="Glyco_tran_10_N"/>
    <property type="match status" value="1"/>
</dbReference>
<dbReference type="PANTHER" id="PTHR48438:SF1">
    <property type="entry name" value="ALPHA-(1,3)-FUCOSYLTRANSFERASE C-RELATED"/>
    <property type="match status" value="1"/>
</dbReference>
<dbReference type="InterPro" id="IPR001503">
    <property type="entry name" value="Glyco_trans_10"/>
</dbReference>
<dbReference type="InterPro" id="IPR031481">
    <property type="entry name" value="Glyco_tran_10_N"/>
</dbReference>
<gene>
    <name evidence="17" type="ORF">MEDL_14291</name>
</gene>
<dbReference type="Pfam" id="PF16977">
    <property type="entry name" value="ApeC"/>
    <property type="match status" value="1"/>
</dbReference>
<keyword evidence="10 12" id="KW-0472">Membrane</keyword>
<evidence type="ECO:0000259" key="16">
    <source>
        <dbReference type="Pfam" id="PF17039"/>
    </source>
</evidence>
<evidence type="ECO:0000313" key="18">
    <source>
        <dbReference type="Proteomes" id="UP000683360"/>
    </source>
</evidence>
<dbReference type="InterPro" id="IPR020864">
    <property type="entry name" value="MACPF"/>
</dbReference>
<dbReference type="OrthoDB" id="5954510at2759"/>
<dbReference type="GO" id="GO:0032580">
    <property type="term" value="C:Golgi cisterna membrane"/>
    <property type="evidence" value="ECO:0007669"/>
    <property type="project" value="UniProtKB-SubCell"/>
</dbReference>
<dbReference type="FunFam" id="3.40.50.11660:FF:000002">
    <property type="entry name" value="Alpha-(1,3)-fucosyltransferase"/>
    <property type="match status" value="1"/>
</dbReference>
<keyword evidence="5 12" id="KW-0808">Transferase</keyword>
<dbReference type="SUPFAM" id="SSF53756">
    <property type="entry name" value="UDP-Glycosyltransferase/glycogen phosphorylase"/>
    <property type="match status" value="1"/>
</dbReference>
<dbReference type="GO" id="GO:0000139">
    <property type="term" value="C:Golgi membrane"/>
    <property type="evidence" value="ECO:0007669"/>
    <property type="project" value="UniProtKB-SubCell"/>
</dbReference>
<feature type="domain" description="Fucosyltransferase N-terminal" evidence="16">
    <location>
        <begin position="79"/>
        <end position="176"/>
    </location>
</feature>
<dbReference type="EC" id="2.4.1.-" evidence="12"/>
<evidence type="ECO:0000256" key="1">
    <source>
        <dbReference type="ARBA" id="ARBA00004323"/>
    </source>
</evidence>
<dbReference type="InterPro" id="IPR031569">
    <property type="entry name" value="ApeC"/>
</dbReference>
<evidence type="ECO:0000256" key="3">
    <source>
        <dbReference type="ARBA" id="ARBA00008919"/>
    </source>
</evidence>
<comment type="similarity">
    <text evidence="3 12">Belongs to the glycosyltransferase 10 family.</text>
</comment>
<evidence type="ECO:0000256" key="9">
    <source>
        <dbReference type="ARBA" id="ARBA00023034"/>
    </source>
</evidence>
<organism evidence="17 18">
    <name type="scientific">Mytilus edulis</name>
    <name type="common">Blue mussel</name>
    <dbReference type="NCBI Taxonomy" id="6550"/>
    <lineage>
        <taxon>Eukaryota</taxon>
        <taxon>Metazoa</taxon>
        <taxon>Spiralia</taxon>
        <taxon>Lophotrochozoa</taxon>
        <taxon>Mollusca</taxon>
        <taxon>Bivalvia</taxon>
        <taxon>Autobranchia</taxon>
        <taxon>Pteriomorphia</taxon>
        <taxon>Mytilida</taxon>
        <taxon>Mytiloidea</taxon>
        <taxon>Mytilidae</taxon>
        <taxon>Mytilinae</taxon>
        <taxon>Mytilus</taxon>
    </lineage>
</organism>
<comment type="caution">
    <text evidence="17">The sequence shown here is derived from an EMBL/GenBank/DDBJ whole genome shotgun (WGS) entry which is preliminary data.</text>
</comment>
<evidence type="ECO:0000256" key="11">
    <source>
        <dbReference type="ARBA" id="ARBA00023180"/>
    </source>
</evidence>
<name>A0A8S3QXF3_MYTED</name>
<keyword evidence="6 12" id="KW-0812">Transmembrane</keyword>
<evidence type="ECO:0000256" key="6">
    <source>
        <dbReference type="ARBA" id="ARBA00022692"/>
    </source>
</evidence>
<feature type="domain" description="MACPF" evidence="14">
    <location>
        <begin position="430"/>
        <end position="493"/>
    </location>
</feature>
<dbReference type="Pfam" id="PF01823">
    <property type="entry name" value="MACPF"/>
    <property type="match status" value="1"/>
</dbReference>
<keyword evidence="7" id="KW-0735">Signal-anchor</keyword>
<evidence type="ECO:0000256" key="12">
    <source>
        <dbReference type="RuleBase" id="RU003832"/>
    </source>
</evidence>
<dbReference type="Gene3D" id="3.40.50.11660">
    <property type="entry name" value="Glycosyl transferase family 10, C-terminal domain"/>
    <property type="match status" value="1"/>
</dbReference>
<sequence length="767" mass="88477">MGLISLDFTGIHMKKKLFIYCFIIFIGALLLLEQLQIITILRPEPQTTSYFRSLFAELSNMSGRAALTSTQNKTKPDIHILWYAKQPYFTGSFNFTECRYTNCILTEDKKKLNTSEAVLFAYRDMWSNVPVKKDGQIWVIVNIESPASDSDLSHVWDNKFDWSMTYRRDSEILLNYETFRRTQPLDKNYHEIFKNKTKLVAWAVSNCGSGAKRREYVSEMEKYINVDIYGRCGKAPCPAEGMPGCHELLSQKYKFYLGFENSLCKDYVTEKVYHTFLDNSNAIYVARTAPNVKSILPPKTYIDVADFDSPKHLAEYLLKLASNENEYISYLKETDKYHIDNEKNYWRAMCDLCELMNTYKTRNLTWTGKNHNDWYRKGDGDMLIRPYAFMAGSAIDSALIPNVITIAEITVCNRGRSRYVMPPAYPSLHILNDEFVAAVCSLSTLYDPTVYSQFLKDWGTHVIIEVETGTKTVGQYEIPATNVAEELFKKYTQPPIWKIEIVKDDGSIAYLNTSNLRTSDLKTLTTGNLHNQLNVGRMGTSEPLEFHLVSIARFLNDDFWTNENIQHWDSICPNMMQRNFSVIKQNLLKAMNEYPSFYHIISAPTGDTHTQRNCKFYFCTQMSGNAGIHQRNWPVGNYCILKYGKCPSGFDEGYIHWDDKNHNSNSMSGTLPYGSYGADTDIYFCCRSDGPIANKIFLPIDKPFYLMRYTSGCQQIYGMTVREEFFHFDDENTGNKDSCHGAHPYDTTCTNDHTLYFCYYEVDHKGS</sequence>
<keyword evidence="8 12" id="KW-1133">Transmembrane helix</keyword>
<evidence type="ECO:0000256" key="5">
    <source>
        <dbReference type="ARBA" id="ARBA00022679"/>
    </source>
</evidence>
<reference evidence="17" key="1">
    <citation type="submission" date="2021-03" db="EMBL/GenBank/DDBJ databases">
        <authorList>
            <person name="Bekaert M."/>
        </authorList>
    </citation>
    <scope>NUCLEOTIDE SEQUENCE</scope>
</reference>
<accession>A0A8S3QXF3</accession>
<evidence type="ECO:0000256" key="10">
    <source>
        <dbReference type="ARBA" id="ARBA00023136"/>
    </source>
</evidence>
<keyword evidence="11" id="KW-0325">Glycoprotein</keyword>
<dbReference type="InterPro" id="IPR055270">
    <property type="entry name" value="Glyco_tran_10_C"/>
</dbReference>
<keyword evidence="9 12" id="KW-0333">Golgi apparatus</keyword>
<evidence type="ECO:0000256" key="4">
    <source>
        <dbReference type="ARBA" id="ARBA00022676"/>
    </source>
</evidence>
<dbReference type="InterPro" id="IPR038577">
    <property type="entry name" value="GT10-like_C_sf"/>
</dbReference>
<dbReference type="EMBL" id="CAJPWZ010000722">
    <property type="protein sequence ID" value="CAG2199569.1"/>
    <property type="molecule type" value="Genomic_DNA"/>
</dbReference>
<comment type="subcellular location">
    <subcellularLocation>
        <location evidence="1">Golgi apparatus membrane</location>
        <topology evidence="1">Single-pass type II membrane protein</topology>
    </subcellularLocation>
    <subcellularLocation>
        <location evidence="12">Golgi apparatus</location>
        <location evidence="12">Golgi stack membrane</location>
        <topology evidence="12">Single-pass type II membrane protein</topology>
    </subcellularLocation>
</comment>
<evidence type="ECO:0000256" key="8">
    <source>
        <dbReference type="ARBA" id="ARBA00022989"/>
    </source>
</evidence>
<feature type="domain" description="Fucosyltransferase C-terminal" evidence="13">
    <location>
        <begin position="194"/>
        <end position="362"/>
    </location>
</feature>
<evidence type="ECO:0000259" key="15">
    <source>
        <dbReference type="Pfam" id="PF16977"/>
    </source>
</evidence>
<dbReference type="PANTHER" id="PTHR48438">
    <property type="entry name" value="ALPHA-(1,3)-FUCOSYLTRANSFERASE C-RELATED"/>
    <property type="match status" value="1"/>
</dbReference>
<comment type="pathway">
    <text evidence="2">Protein modification; protein glycosylation.</text>
</comment>
<feature type="domain" description="Apextrin C-terminal" evidence="15">
    <location>
        <begin position="609"/>
        <end position="760"/>
    </location>
</feature>
<evidence type="ECO:0000259" key="13">
    <source>
        <dbReference type="Pfam" id="PF00852"/>
    </source>
</evidence>
<evidence type="ECO:0000256" key="7">
    <source>
        <dbReference type="ARBA" id="ARBA00022968"/>
    </source>
</evidence>
<evidence type="ECO:0000313" key="17">
    <source>
        <dbReference type="EMBL" id="CAG2199569.1"/>
    </source>
</evidence>
<feature type="transmembrane region" description="Helical" evidence="12">
    <location>
        <begin position="17"/>
        <end position="41"/>
    </location>
</feature>
<dbReference type="AlphaFoldDB" id="A0A8S3QXF3"/>
<proteinExistence type="inferred from homology"/>